<keyword evidence="3 6" id="KW-0812">Transmembrane</keyword>
<feature type="transmembrane region" description="Helical" evidence="6">
    <location>
        <begin position="104"/>
        <end position="121"/>
    </location>
</feature>
<sequence>MKALKKFDKTIKIVLGLVIGAVNGFFGSGGGIIAVQAMEKLGVEQKKAHATSLLVILPLSIASAVIYFLSGSVSFEGSTWFLLGGACAGGLVGALLLDKLKGEWVNAIFTLLIIASGIRMVF</sequence>
<dbReference type="InterPro" id="IPR051598">
    <property type="entry name" value="TSUP/Inactive_protease-like"/>
</dbReference>
<feature type="transmembrane region" description="Helical" evidence="6">
    <location>
        <begin position="13"/>
        <end position="38"/>
    </location>
</feature>
<evidence type="ECO:0000256" key="1">
    <source>
        <dbReference type="ARBA" id="ARBA00004141"/>
    </source>
</evidence>
<comment type="caution">
    <text evidence="7">The sequence shown here is derived from an EMBL/GenBank/DDBJ whole genome shotgun (WGS) entry which is preliminary data.</text>
</comment>
<reference evidence="7" key="1">
    <citation type="submission" date="2020-08" db="EMBL/GenBank/DDBJ databases">
        <title>Genome public.</title>
        <authorList>
            <person name="Liu C."/>
            <person name="Sun Q."/>
        </authorList>
    </citation>
    <scope>NUCLEOTIDE SEQUENCE</scope>
    <source>
        <strain evidence="7">NSJ-63</strain>
    </source>
</reference>
<dbReference type="InterPro" id="IPR002781">
    <property type="entry name" value="TM_pro_TauE-like"/>
</dbReference>
<comment type="similarity">
    <text evidence="2 6">Belongs to the 4-toluene sulfonate uptake permease (TSUP) (TC 2.A.102) family.</text>
</comment>
<evidence type="ECO:0000256" key="4">
    <source>
        <dbReference type="ARBA" id="ARBA00022989"/>
    </source>
</evidence>
<evidence type="ECO:0000313" key="8">
    <source>
        <dbReference type="Proteomes" id="UP000617951"/>
    </source>
</evidence>
<keyword evidence="4 6" id="KW-1133">Transmembrane helix</keyword>
<dbReference type="GO" id="GO:0005886">
    <property type="term" value="C:plasma membrane"/>
    <property type="evidence" value="ECO:0007669"/>
    <property type="project" value="UniProtKB-SubCell"/>
</dbReference>
<dbReference type="PANTHER" id="PTHR43701:SF2">
    <property type="entry name" value="MEMBRANE TRANSPORTER PROTEIN YJNA-RELATED"/>
    <property type="match status" value="1"/>
</dbReference>
<comment type="subcellular location">
    <subcellularLocation>
        <location evidence="6">Cell membrane</location>
        <topology evidence="6">Multi-pass membrane protein</topology>
    </subcellularLocation>
    <subcellularLocation>
        <location evidence="1">Membrane</location>
        <topology evidence="1">Multi-pass membrane protein</topology>
    </subcellularLocation>
</comment>
<name>A0A926HWA9_9FIRM</name>
<evidence type="ECO:0000256" key="6">
    <source>
        <dbReference type="RuleBase" id="RU363041"/>
    </source>
</evidence>
<evidence type="ECO:0000256" key="2">
    <source>
        <dbReference type="ARBA" id="ARBA00009142"/>
    </source>
</evidence>
<keyword evidence="8" id="KW-1185">Reference proteome</keyword>
<dbReference type="Proteomes" id="UP000617951">
    <property type="component" value="Unassembled WGS sequence"/>
</dbReference>
<dbReference type="AlphaFoldDB" id="A0A926HWA9"/>
<evidence type="ECO:0000256" key="5">
    <source>
        <dbReference type="ARBA" id="ARBA00023136"/>
    </source>
</evidence>
<keyword evidence="6" id="KW-1003">Cell membrane</keyword>
<protein>
    <recommendedName>
        <fullName evidence="6">Probable membrane transporter protein</fullName>
    </recommendedName>
</protein>
<feature type="transmembrane region" description="Helical" evidence="6">
    <location>
        <begin position="80"/>
        <end position="97"/>
    </location>
</feature>
<dbReference type="RefSeq" id="WP_249279660.1">
    <property type="nucleotide sequence ID" value="NZ_JACRSS010000001.1"/>
</dbReference>
<gene>
    <name evidence="7" type="ORF">H8693_02560</name>
</gene>
<dbReference type="Pfam" id="PF01925">
    <property type="entry name" value="TauE"/>
    <property type="match status" value="1"/>
</dbReference>
<accession>A0A926HWA9</accession>
<proteinExistence type="inferred from homology"/>
<organism evidence="7 8">
    <name type="scientific">Guopingia tenuis</name>
    <dbReference type="NCBI Taxonomy" id="2763656"/>
    <lineage>
        <taxon>Bacteria</taxon>
        <taxon>Bacillati</taxon>
        <taxon>Bacillota</taxon>
        <taxon>Clostridia</taxon>
        <taxon>Christensenellales</taxon>
        <taxon>Christensenellaceae</taxon>
        <taxon>Guopingia</taxon>
    </lineage>
</organism>
<dbReference type="PANTHER" id="PTHR43701">
    <property type="entry name" value="MEMBRANE TRANSPORTER PROTEIN MJ0441-RELATED"/>
    <property type="match status" value="1"/>
</dbReference>
<dbReference type="EMBL" id="JACRSS010000001">
    <property type="protein sequence ID" value="MBC8537815.1"/>
    <property type="molecule type" value="Genomic_DNA"/>
</dbReference>
<evidence type="ECO:0000313" key="7">
    <source>
        <dbReference type="EMBL" id="MBC8537815.1"/>
    </source>
</evidence>
<feature type="transmembrane region" description="Helical" evidence="6">
    <location>
        <begin position="50"/>
        <end position="68"/>
    </location>
</feature>
<keyword evidence="5 6" id="KW-0472">Membrane</keyword>
<evidence type="ECO:0000256" key="3">
    <source>
        <dbReference type="ARBA" id="ARBA00022692"/>
    </source>
</evidence>